<dbReference type="OrthoDB" id="9790012at2"/>
<dbReference type="InterPro" id="IPR029055">
    <property type="entry name" value="Ntn_hydrolases_N"/>
</dbReference>
<keyword evidence="3" id="KW-1185">Reference proteome</keyword>
<protein>
    <recommendedName>
        <fullName evidence="4">DUF1028 domain-containing protein</fullName>
    </recommendedName>
</protein>
<dbReference type="PANTHER" id="PTHR39328:SF1">
    <property type="entry name" value="BLL2871 PROTEIN"/>
    <property type="match status" value="1"/>
</dbReference>
<sequence>MTYSLIARVPETGEIGIAVASRFFACGAIVPHIGPRSAVATQAFVNPMWGIEGLSRLEDGEAGKDVLSDFVMRDGGQHIRQCHALDMHGNFTAHTGEDCVDWCGHLTGAEHSVAGNMLTGPDVVRATFDAYASADDLPFPDRLLHAMRAGEASGGDKRGRQAAGLKIHRGEAYATLDLRADDHADPLAELARLLDVARERYVHVAKTFATTRDFSGSTDREPIDAAIEAEDAGRRAAGMASQSNATENEAF</sequence>
<feature type="compositionally biased region" description="Polar residues" evidence="1">
    <location>
        <begin position="240"/>
        <end position="251"/>
    </location>
</feature>
<dbReference type="Proteomes" id="UP000244912">
    <property type="component" value="Unassembled WGS sequence"/>
</dbReference>
<gene>
    <name evidence="2" type="ORF">PAA8504_04210</name>
</gene>
<dbReference type="AlphaFoldDB" id="A0A2R8C1S3"/>
<evidence type="ECO:0008006" key="4">
    <source>
        <dbReference type="Google" id="ProtNLM"/>
    </source>
</evidence>
<feature type="region of interest" description="Disordered" evidence="1">
    <location>
        <begin position="231"/>
        <end position="251"/>
    </location>
</feature>
<name>A0A2R8C1S3_9RHOB</name>
<dbReference type="Gene3D" id="3.60.20.10">
    <property type="entry name" value="Glutamine Phosphoribosylpyrophosphate, subunit 1, domain 1"/>
    <property type="match status" value="1"/>
</dbReference>
<dbReference type="RefSeq" id="WP_108896042.1">
    <property type="nucleotide sequence ID" value="NZ_ONZF01000018.1"/>
</dbReference>
<proteinExistence type="predicted"/>
<organism evidence="2 3">
    <name type="scientific">Palleronia abyssalis</name>
    <dbReference type="NCBI Taxonomy" id="1501240"/>
    <lineage>
        <taxon>Bacteria</taxon>
        <taxon>Pseudomonadati</taxon>
        <taxon>Pseudomonadota</taxon>
        <taxon>Alphaproteobacteria</taxon>
        <taxon>Rhodobacterales</taxon>
        <taxon>Roseobacteraceae</taxon>
        <taxon>Palleronia</taxon>
    </lineage>
</organism>
<evidence type="ECO:0000313" key="2">
    <source>
        <dbReference type="EMBL" id="SPJ26352.1"/>
    </source>
</evidence>
<evidence type="ECO:0000256" key="1">
    <source>
        <dbReference type="SAM" id="MobiDB-lite"/>
    </source>
</evidence>
<dbReference type="PANTHER" id="PTHR39328">
    <property type="entry name" value="BLL2871 PROTEIN"/>
    <property type="match status" value="1"/>
</dbReference>
<dbReference type="EMBL" id="ONZF01000018">
    <property type="protein sequence ID" value="SPJ26352.1"/>
    <property type="molecule type" value="Genomic_DNA"/>
</dbReference>
<evidence type="ECO:0000313" key="3">
    <source>
        <dbReference type="Proteomes" id="UP000244912"/>
    </source>
</evidence>
<reference evidence="2 3" key="1">
    <citation type="submission" date="2018-03" db="EMBL/GenBank/DDBJ databases">
        <authorList>
            <person name="Keele B.F."/>
        </authorList>
    </citation>
    <scope>NUCLEOTIDE SEQUENCE [LARGE SCALE GENOMIC DNA]</scope>
    <source>
        <strain evidence="2 3">CECT 8504</strain>
    </source>
</reference>
<dbReference type="SUPFAM" id="SSF56235">
    <property type="entry name" value="N-terminal nucleophile aminohydrolases (Ntn hydrolases)"/>
    <property type="match status" value="1"/>
</dbReference>
<accession>A0A2R8C1S3</accession>
<dbReference type="Pfam" id="PF06267">
    <property type="entry name" value="DUF1028"/>
    <property type="match status" value="1"/>
</dbReference>
<dbReference type="InterPro" id="IPR010430">
    <property type="entry name" value="DUF1028"/>
</dbReference>